<keyword evidence="5 6" id="KW-0472">Membrane</keyword>
<keyword evidence="2" id="KW-1003">Cell membrane</keyword>
<feature type="transmembrane region" description="Helical" evidence="6">
    <location>
        <begin position="386"/>
        <end position="407"/>
    </location>
</feature>
<evidence type="ECO:0000313" key="8">
    <source>
        <dbReference type="EMBL" id="NIH53831.1"/>
    </source>
</evidence>
<gene>
    <name evidence="8" type="ORF">FHX76_001699</name>
</gene>
<evidence type="ECO:0000259" key="7">
    <source>
        <dbReference type="PROSITE" id="PS50850"/>
    </source>
</evidence>
<feature type="transmembrane region" description="Helical" evidence="6">
    <location>
        <begin position="173"/>
        <end position="196"/>
    </location>
</feature>
<keyword evidence="4 6" id="KW-1133">Transmembrane helix</keyword>
<feature type="transmembrane region" description="Helical" evidence="6">
    <location>
        <begin position="56"/>
        <end position="78"/>
    </location>
</feature>
<dbReference type="Pfam" id="PF07690">
    <property type="entry name" value="MFS_1"/>
    <property type="match status" value="1"/>
</dbReference>
<dbReference type="RefSeq" id="WP_167149768.1">
    <property type="nucleotide sequence ID" value="NZ_JAAMOX010000001.1"/>
</dbReference>
<comment type="caution">
    <text evidence="8">The sequence shown here is derived from an EMBL/GenBank/DDBJ whole genome shotgun (WGS) entry which is preliminary data.</text>
</comment>
<feature type="transmembrane region" description="Helical" evidence="6">
    <location>
        <begin position="85"/>
        <end position="104"/>
    </location>
</feature>
<dbReference type="InterPro" id="IPR020846">
    <property type="entry name" value="MFS_dom"/>
</dbReference>
<keyword evidence="3 6" id="KW-0812">Transmembrane</keyword>
<dbReference type="EMBL" id="JAAMOX010000001">
    <property type="protein sequence ID" value="NIH53831.1"/>
    <property type="molecule type" value="Genomic_DNA"/>
</dbReference>
<keyword evidence="9" id="KW-1185">Reference proteome</keyword>
<evidence type="ECO:0000313" key="9">
    <source>
        <dbReference type="Proteomes" id="UP000541033"/>
    </source>
</evidence>
<feature type="transmembrane region" description="Helical" evidence="6">
    <location>
        <begin position="294"/>
        <end position="311"/>
    </location>
</feature>
<feature type="transmembrane region" description="Helical" evidence="6">
    <location>
        <begin position="317"/>
        <end position="334"/>
    </location>
</feature>
<dbReference type="AlphaFoldDB" id="A0A7X5R1G1"/>
<feature type="domain" description="Major facilitator superfamily (MFS) profile" evidence="7">
    <location>
        <begin position="18"/>
        <end position="410"/>
    </location>
</feature>
<feature type="transmembrane region" description="Helical" evidence="6">
    <location>
        <begin position="110"/>
        <end position="133"/>
    </location>
</feature>
<dbReference type="PANTHER" id="PTHR43124:SF3">
    <property type="entry name" value="CHLORAMPHENICOL EFFLUX PUMP RV0191"/>
    <property type="match status" value="1"/>
</dbReference>
<dbReference type="InterPro" id="IPR011701">
    <property type="entry name" value="MFS"/>
</dbReference>
<evidence type="ECO:0000256" key="1">
    <source>
        <dbReference type="ARBA" id="ARBA00004651"/>
    </source>
</evidence>
<dbReference type="GO" id="GO:0005886">
    <property type="term" value="C:plasma membrane"/>
    <property type="evidence" value="ECO:0007669"/>
    <property type="project" value="UniProtKB-SubCell"/>
</dbReference>
<sequence>MSPTAVSAAPTAEKFPAAALVILAATTFLSVTIEMIPTGLMPEMSRELGVTEGQIGLLLTVFAFTVVVSAVPLTALTASWPRRTILVVALSGLATSTVLSAIAPTYELLIGARLIGGLFHGLFWSVACAYAGYIVSREQVGRAVSIIVSGGTLAFVLGVPLGTALGHVLGWRMAFGVIAIAGFIGVVLVVLIVPPVNRVAPAKRVRKRDRNPADALRASTWRDETTVITLFVCLLAAFIMVGHYSFYSYITPFLLEVVGVSVDALPTMLFIYGVAGAVGLVLMGWLFSSKVVLGLRWSLLGCLAGVVLLAAATAIPWLAFLGFVLWGVSFGILPPTLQTTMLRTASDRIRDSASAVYTSSFNFGIGAGALVGAMLLPGIGLAGLPWFYVVILVAAIVGSTVGIRAITRRRLRDEISRASSHTN</sequence>
<dbReference type="SUPFAM" id="SSF103473">
    <property type="entry name" value="MFS general substrate transporter"/>
    <property type="match status" value="1"/>
</dbReference>
<feature type="transmembrane region" description="Helical" evidence="6">
    <location>
        <begin position="267"/>
        <end position="287"/>
    </location>
</feature>
<dbReference type="InterPro" id="IPR050189">
    <property type="entry name" value="MFS_Efflux_Transporters"/>
</dbReference>
<evidence type="ECO:0000256" key="4">
    <source>
        <dbReference type="ARBA" id="ARBA00022989"/>
    </source>
</evidence>
<feature type="transmembrane region" description="Helical" evidence="6">
    <location>
        <begin position="355"/>
        <end position="380"/>
    </location>
</feature>
<proteinExistence type="predicted"/>
<feature type="transmembrane region" description="Helical" evidence="6">
    <location>
        <begin position="140"/>
        <end position="161"/>
    </location>
</feature>
<protein>
    <submittedName>
        <fullName evidence="8">Putative MFS family arabinose efflux permease</fullName>
    </submittedName>
</protein>
<dbReference type="CDD" id="cd17324">
    <property type="entry name" value="MFS_NepI_like"/>
    <property type="match status" value="1"/>
</dbReference>
<organism evidence="8 9">
    <name type="scientific">Lysinibacter cavernae</name>
    <dbReference type="NCBI Taxonomy" id="1640652"/>
    <lineage>
        <taxon>Bacteria</taxon>
        <taxon>Bacillati</taxon>
        <taxon>Actinomycetota</taxon>
        <taxon>Actinomycetes</taxon>
        <taxon>Micrococcales</taxon>
        <taxon>Microbacteriaceae</taxon>
        <taxon>Lysinibacter</taxon>
    </lineage>
</organism>
<dbReference type="InterPro" id="IPR036259">
    <property type="entry name" value="MFS_trans_sf"/>
</dbReference>
<name>A0A7X5R1G1_9MICO</name>
<reference evidence="8 9" key="1">
    <citation type="submission" date="2020-02" db="EMBL/GenBank/DDBJ databases">
        <title>Sequencing the genomes of 1000 actinobacteria strains.</title>
        <authorList>
            <person name="Klenk H.-P."/>
        </authorList>
    </citation>
    <scope>NUCLEOTIDE SEQUENCE [LARGE SCALE GENOMIC DNA]</scope>
    <source>
        <strain evidence="8 9">DSM 27960</strain>
    </source>
</reference>
<evidence type="ECO:0000256" key="3">
    <source>
        <dbReference type="ARBA" id="ARBA00022692"/>
    </source>
</evidence>
<comment type="subcellular location">
    <subcellularLocation>
        <location evidence="1">Cell membrane</location>
        <topology evidence="1">Multi-pass membrane protein</topology>
    </subcellularLocation>
</comment>
<dbReference type="Gene3D" id="1.20.1250.20">
    <property type="entry name" value="MFS general substrate transporter like domains"/>
    <property type="match status" value="1"/>
</dbReference>
<evidence type="ECO:0000256" key="6">
    <source>
        <dbReference type="SAM" id="Phobius"/>
    </source>
</evidence>
<evidence type="ECO:0000256" key="5">
    <source>
        <dbReference type="ARBA" id="ARBA00023136"/>
    </source>
</evidence>
<feature type="transmembrane region" description="Helical" evidence="6">
    <location>
        <begin position="227"/>
        <end position="247"/>
    </location>
</feature>
<evidence type="ECO:0000256" key="2">
    <source>
        <dbReference type="ARBA" id="ARBA00022475"/>
    </source>
</evidence>
<dbReference type="PROSITE" id="PS50850">
    <property type="entry name" value="MFS"/>
    <property type="match status" value="1"/>
</dbReference>
<dbReference type="Proteomes" id="UP000541033">
    <property type="component" value="Unassembled WGS sequence"/>
</dbReference>
<dbReference type="PANTHER" id="PTHR43124">
    <property type="entry name" value="PURINE EFFLUX PUMP PBUE"/>
    <property type="match status" value="1"/>
</dbReference>
<accession>A0A7X5R1G1</accession>
<feature type="transmembrane region" description="Helical" evidence="6">
    <location>
        <begin position="17"/>
        <end position="36"/>
    </location>
</feature>
<dbReference type="GO" id="GO:0022857">
    <property type="term" value="F:transmembrane transporter activity"/>
    <property type="evidence" value="ECO:0007669"/>
    <property type="project" value="InterPro"/>
</dbReference>